<dbReference type="FunFam" id="3.40.50.720:FF:000248">
    <property type="entry name" value="Glucose 1-dehydrogenase"/>
    <property type="match status" value="1"/>
</dbReference>
<comment type="similarity">
    <text evidence="1">Belongs to the short-chain dehydrogenases/reductases (SDR) family.</text>
</comment>
<dbReference type="PROSITE" id="PS00061">
    <property type="entry name" value="ADH_SHORT"/>
    <property type="match status" value="1"/>
</dbReference>
<sequence>MYDSLKDKVVLITGAASGLGRGMAERFGKEQAKVVINYHSDKHDYNAIIDTIKSYGGDAAAVQGDVSNEEDVKKMIDFAVETFGSLDVMINNAGMENQVESHQLSLEDWQKVIDINLTGAFLGSREALKYMVENNIKGSIINMSSVHDRIPWPQFVHYAASKGGVKLMTETLAMEYAPHGIRVNSICPGAIKTPINAEKFDDPEQRKQVEDMIPLGKIGNPEQIAACAVWLASDEASYVTGLSLYADGGMTLYPSFQGGRG</sequence>
<evidence type="ECO:0000256" key="2">
    <source>
        <dbReference type="ARBA" id="ARBA00011881"/>
    </source>
</evidence>
<dbReference type="CDD" id="cd05358">
    <property type="entry name" value="GlcDH_SDR_c"/>
    <property type="match status" value="1"/>
</dbReference>
<proteinExistence type="inferred from homology"/>
<dbReference type="PRINTS" id="PR00081">
    <property type="entry name" value="GDHRDH"/>
</dbReference>
<dbReference type="InterPro" id="IPR036291">
    <property type="entry name" value="NAD(P)-bd_dom_sf"/>
</dbReference>
<dbReference type="RefSeq" id="WP_104847827.1">
    <property type="nucleotide sequence ID" value="NZ_PKOZ01000001.1"/>
</dbReference>
<dbReference type="PANTHER" id="PTHR43639:SF1">
    <property type="entry name" value="SHORT-CHAIN DEHYDROGENASE_REDUCTASE FAMILY PROTEIN"/>
    <property type="match status" value="1"/>
</dbReference>
<comment type="catalytic activity">
    <reaction evidence="6">
        <text>D-glucose + NAD(+) = D-glucono-1,5-lactone + NADH + H(+)</text>
        <dbReference type="Rhea" id="RHEA:14293"/>
        <dbReference type="ChEBI" id="CHEBI:4167"/>
        <dbReference type="ChEBI" id="CHEBI:15378"/>
        <dbReference type="ChEBI" id="CHEBI:16217"/>
        <dbReference type="ChEBI" id="CHEBI:57540"/>
        <dbReference type="ChEBI" id="CHEBI:57945"/>
        <dbReference type="EC" id="1.1.1.47"/>
    </reaction>
</comment>
<organism evidence="7 8">
    <name type="scientific">Pradoshia eiseniae</name>
    <dbReference type="NCBI Taxonomy" id="2064768"/>
    <lineage>
        <taxon>Bacteria</taxon>
        <taxon>Bacillati</taxon>
        <taxon>Bacillota</taxon>
        <taxon>Bacilli</taxon>
        <taxon>Bacillales</taxon>
        <taxon>Bacillaceae</taxon>
        <taxon>Pradoshia</taxon>
    </lineage>
</organism>
<name>A0A2S7N439_9BACI</name>
<dbReference type="NCBIfam" id="NF005559">
    <property type="entry name" value="PRK07231.1"/>
    <property type="match status" value="1"/>
</dbReference>
<dbReference type="PANTHER" id="PTHR43639">
    <property type="entry name" value="OXIDOREDUCTASE, SHORT-CHAIN DEHYDROGENASE/REDUCTASE FAMILY (AFU_ORTHOLOGUE AFUA_5G02870)"/>
    <property type="match status" value="1"/>
</dbReference>
<dbReference type="AlphaFoldDB" id="A0A2S7N439"/>
<dbReference type="NCBIfam" id="NF006493">
    <property type="entry name" value="PRK08936.1"/>
    <property type="match status" value="1"/>
</dbReference>
<reference evidence="7 8" key="1">
    <citation type="submission" date="2017-12" db="EMBL/GenBank/DDBJ databases">
        <title>Taxonomic description and draft genome of Pradoshia cofamensis Gen. nov., sp. nov., a thermotolerant bacillale isolated from anterior gut of earthworm Eisenia fetida.</title>
        <authorList>
            <person name="Saha T."/>
            <person name="Chakraborty R."/>
        </authorList>
    </citation>
    <scope>NUCLEOTIDE SEQUENCE [LARGE SCALE GENOMIC DNA]</scope>
    <source>
        <strain evidence="7 8">EAG3</strain>
    </source>
</reference>
<dbReference type="PRINTS" id="PR00080">
    <property type="entry name" value="SDRFAMILY"/>
</dbReference>
<dbReference type="Proteomes" id="UP000239663">
    <property type="component" value="Unassembled WGS sequence"/>
</dbReference>
<dbReference type="Gene3D" id="3.40.50.720">
    <property type="entry name" value="NAD(P)-binding Rossmann-like Domain"/>
    <property type="match status" value="1"/>
</dbReference>
<evidence type="ECO:0000256" key="4">
    <source>
        <dbReference type="ARBA" id="ARBA00024389"/>
    </source>
</evidence>
<dbReference type="GO" id="GO:0047935">
    <property type="term" value="F:glucose 1-dehydrogenase (NADP+) activity"/>
    <property type="evidence" value="ECO:0007669"/>
    <property type="project" value="RHEA"/>
</dbReference>
<dbReference type="SUPFAM" id="SSF51735">
    <property type="entry name" value="NAD(P)-binding Rossmann-fold domains"/>
    <property type="match status" value="1"/>
</dbReference>
<evidence type="ECO:0000256" key="6">
    <source>
        <dbReference type="ARBA" id="ARBA00048831"/>
    </source>
</evidence>
<keyword evidence="3 7" id="KW-0560">Oxidoreductase</keyword>
<accession>A0A2S7N439</accession>
<evidence type="ECO:0000313" key="7">
    <source>
        <dbReference type="EMBL" id="PQD96730.1"/>
    </source>
</evidence>
<dbReference type="Pfam" id="PF13561">
    <property type="entry name" value="adh_short_C2"/>
    <property type="match status" value="1"/>
</dbReference>
<comment type="caution">
    <text evidence="7">The sequence shown here is derived from an EMBL/GenBank/DDBJ whole genome shotgun (WGS) entry which is preliminary data.</text>
</comment>
<evidence type="ECO:0000256" key="5">
    <source>
        <dbReference type="ARBA" id="ARBA00047555"/>
    </source>
</evidence>
<protein>
    <recommendedName>
        <fullName evidence="4">glucose 1-dehydrogenase [NAD(P)(+)]</fullName>
        <ecNumber evidence="4">1.1.1.47</ecNumber>
    </recommendedName>
</protein>
<dbReference type="NCBIfam" id="NF009466">
    <property type="entry name" value="PRK12826.1-2"/>
    <property type="match status" value="1"/>
</dbReference>
<evidence type="ECO:0000313" key="8">
    <source>
        <dbReference type="Proteomes" id="UP000239663"/>
    </source>
</evidence>
<evidence type="ECO:0000256" key="1">
    <source>
        <dbReference type="ARBA" id="ARBA00006484"/>
    </source>
</evidence>
<dbReference type="GO" id="GO:0047934">
    <property type="term" value="F:glucose 1-dehydrogenase (NAD+) activity"/>
    <property type="evidence" value="ECO:0007669"/>
    <property type="project" value="RHEA"/>
</dbReference>
<dbReference type="EC" id="1.1.1.47" evidence="4"/>
<evidence type="ECO:0000256" key="3">
    <source>
        <dbReference type="ARBA" id="ARBA00023002"/>
    </source>
</evidence>
<gene>
    <name evidence="7" type="ORF">CYL18_02230</name>
</gene>
<dbReference type="EMBL" id="PKOZ01000001">
    <property type="protein sequence ID" value="PQD96730.1"/>
    <property type="molecule type" value="Genomic_DNA"/>
</dbReference>
<dbReference type="InterPro" id="IPR002347">
    <property type="entry name" value="SDR_fam"/>
</dbReference>
<comment type="catalytic activity">
    <reaction evidence="5">
        <text>D-glucose + NADP(+) = D-glucono-1,5-lactone + NADPH + H(+)</text>
        <dbReference type="Rhea" id="RHEA:14405"/>
        <dbReference type="ChEBI" id="CHEBI:4167"/>
        <dbReference type="ChEBI" id="CHEBI:15378"/>
        <dbReference type="ChEBI" id="CHEBI:16217"/>
        <dbReference type="ChEBI" id="CHEBI:57783"/>
        <dbReference type="ChEBI" id="CHEBI:58349"/>
        <dbReference type="EC" id="1.1.1.47"/>
    </reaction>
</comment>
<keyword evidence="8" id="KW-1185">Reference proteome</keyword>
<dbReference type="InterPro" id="IPR020904">
    <property type="entry name" value="Sc_DH/Rdtase_CS"/>
</dbReference>
<comment type="subunit">
    <text evidence="2">Homotetramer.</text>
</comment>
<dbReference type="OrthoDB" id="9803333at2"/>